<dbReference type="InterPro" id="IPR056739">
    <property type="entry name" value="NfeD_membrane"/>
</dbReference>
<dbReference type="EMBL" id="BAABRI010000006">
    <property type="protein sequence ID" value="GAA5482197.1"/>
    <property type="molecule type" value="Genomic_DNA"/>
</dbReference>
<evidence type="ECO:0000256" key="4">
    <source>
        <dbReference type="ARBA" id="ARBA00023136"/>
    </source>
</evidence>
<feature type="domain" description="NfeD integral membrane" evidence="8">
    <location>
        <begin position="257"/>
        <end position="385"/>
    </location>
</feature>
<dbReference type="Gene3D" id="3.90.226.10">
    <property type="entry name" value="2-enoyl-CoA Hydratase, Chain A, domain 1"/>
    <property type="match status" value="1"/>
</dbReference>
<dbReference type="InterPro" id="IPR056738">
    <property type="entry name" value="NfeD1b_N"/>
</dbReference>
<feature type="domain" description="NfeD-like C-terminal" evidence="7">
    <location>
        <begin position="421"/>
        <end position="474"/>
    </location>
</feature>
<dbReference type="Proteomes" id="UP001476282">
    <property type="component" value="Unassembled WGS sequence"/>
</dbReference>
<proteinExistence type="predicted"/>
<dbReference type="Pfam" id="PF25145">
    <property type="entry name" value="NfeD1b_N"/>
    <property type="match status" value="1"/>
</dbReference>
<comment type="caution">
    <text evidence="10">The sequence shown here is derived from an EMBL/GenBank/DDBJ whole genome shotgun (WGS) entry which is preliminary data.</text>
</comment>
<keyword evidence="2 5" id="KW-0812">Transmembrane</keyword>
<accession>A0ABP9UNF1</accession>
<evidence type="ECO:0000313" key="11">
    <source>
        <dbReference type="Proteomes" id="UP001476282"/>
    </source>
</evidence>
<name>A0ABP9UNF1_9BACT</name>
<evidence type="ECO:0000256" key="6">
    <source>
        <dbReference type="SAM" id="SignalP"/>
    </source>
</evidence>
<feature type="transmembrane region" description="Helical" evidence="5">
    <location>
        <begin position="277"/>
        <end position="295"/>
    </location>
</feature>
<evidence type="ECO:0008006" key="12">
    <source>
        <dbReference type="Google" id="ProtNLM"/>
    </source>
</evidence>
<dbReference type="PANTHER" id="PTHR33507">
    <property type="entry name" value="INNER MEMBRANE PROTEIN YBBJ"/>
    <property type="match status" value="1"/>
</dbReference>
<dbReference type="InterPro" id="IPR029045">
    <property type="entry name" value="ClpP/crotonase-like_dom_sf"/>
</dbReference>
<evidence type="ECO:0000256" key="3">
    <source>
        <dbReference type="ARBA" id="ARBA00022989"/>
    </source>
</evidence>
<feature type="domain" description="NfeD1b N-terminal" evidence="9">
    <location>
        <begin position="38"/>
        <end position="235"/>
    </location>
</feature>
<feature type="transmembrane region" description="Helical" evidence="5">
    <location>
        <begin position="372"/>
        <end position="393"/>
    </location>
</feature>
<evidence type="ECO:0000259" key="7">
    <source>
        <dbReference type="Pfam" id="PF01957"/>
    </source>
</evidence>
<dbReference type="Pfam" id="PF01957">
    <property type="entry name" value="NfeD"/>
    <property type="match status" value="1"/>
</dbReference>
<dbReference type="Pfam" id="PF24961">
    <property type="entry name" value="NfeD_membrane"/>
    <property type="match status" value="1"/>
</dbReference>
<feature type="transmembrane region" description="Helical" evidence="5">
    <location>
        <begin position="326"/>
        <end position="345"/>
    </location>
</feature>
<keyword evidence="11" id="KW-1185">Reference proteome</keyword>
<evidence type="ECO:0000313" key="10">
    <source>
        <dbReference type="EMBL" id="GAA5482197.1"/>
    </source>
</evidence>
<feature type="transmembrane region" description="Helical" evidence="5">
    <location>
        <begin position="301"/>
        <end position="319"/>
    </location>
</feature>
<evidence type="ECO:0000256" key="2">
    <source>
        <dbReference type="ARBA" id="ARBA00022692"/>
    </source>
</evidence>
<protein>
    <recommendedName>
        <fullName evidence="12">NfeD-like C-terminal domain-containing protein</fullName>
    </recommendedName>
</protein>
<evidence type="ECO:0000256" key="1">
    <source>
        <dbReference type="ARBA" id="ARBA00004141"/>
    </source>
</evidence>
<comment type="subcellular location">
    <subcellularLocation>
        <location evidence="1">Membrane</location>
        <topology evidence="1">Multi-pass membrane protein</topology>
    </subcellularLocation>
</comment>
<evidence type="ECO:0000259" key="8">
    <source>
        <dbReference type="Pfam" id="PF24961"/>
    </source>
</evidence>
<keyword evidence="6" id="KW-0732">Signal</keyword>
<sequence length="482" mass="51531">MRVLFLLLFSYLLAFAADEVPERNLLGRSGEASLEGQVVVIPIGQKDLINKQSFKFMQRTLHRAEDEGAKAVVLRLDTPGGLAFDTRSLIMDDFAKLEIPLIAWVEREALSAGAMIAFSADTIYMAPGTTVGSAALVNMMGGEIDKVMRAKLESAFEATMRSIAEQKGRNFDVLQAMMIIDDENERSFGEVTVPKGALLNLTATQAVTEYEGKPLFADGIAASLDEVLEKEGLAGVPVVTPEPTGFERIAWYLAAWSPLLIAIGIGAAWFEMKTPGFGIGGAVALLAFGLFFFGNNVAGNLAGYELMAVFLLGVVLVVLEFFILPGGIAGIIGGILIFGSLWFAMVDQRSFNRDNLNDGIYFSLNELLVKPGLFLCLGLLGALGFVLLLGRFLPQIPLLRSLVAVHNLPGGAPTDAAAQSGLAGMTGIALTDLRPSGTVMVAERKRDAVSRHGLIPAGSEVRVLEDGMTLKVERFSPSSADV</sequence>
<dbReference type="InterPro" id="IPR052165">
    <property type="entry name" value="Membrane_assoc_protease"/>
</dbReference>
<dbReference type="InterPro" id="IPR002810">
    <property type="entry name" value="NfeD-like_C"/>
</dbReference>
<dbReference type="SUPFAM" id="SSF52096">
    <property type="entry name" value="ClpP/crotonase"/>
    <property type="match status" value="1"/>
</dbReference>
<evidence type="ECO:0000259" key="9">
    <source>
        <dbReference type="Pfam" id="PF25145"/>
    </source>
</evidence>
<reference evidence="10 11" key="1">
    <citation type="submission" date="2024-02" db="EMBL/GenBank/DDBJ databases">
        <title>Haloferula sargassicola NBRC 104335.</title>
        <authorList>
            <person name="Ichikawa N."/>
            <person name="Katano-Makiyama Y."/>
            <person name="Hidaka K."/>
        </authorList>
    </citation>
    <scope>NUCLEOTIDE SEQUENCE [LARGE SCALE GENOMIC DNA]</scope>
    <source>
        <strain evidence="10 11">NBRC 104335</strain>
    </source>
</reference>
<feature type="transmembrane region" description="Helical" evidence="5">
    <location>
        <begin position="249"/>
        <end position="270"/>
    </location>
</feature>
<dbReference type="RefSeq" id="WP_353566340.1">
    <property type="nucleotide sequence ID" value="NZ_BAABRI010000006.1"/>
</dbReference>
<dbReference type="InterPro" id="IPR012340">
    <property type="entry name" value="NA-bd_OB-fold"/>
</dbReference>
<dbReference type="Gene3D" id="2.40.50.140">
    <property type="entry name" value="Nucleic acid-binding proteins"/>
    <property type="match status" value="1"/>
</dbReference>
<keyword evidence="3 5" id="KW-1133">Transmembrane helix</keyword>
<evidence type="ECO:0000256" key="5">
    <source>
        <dbReference type="SAM" id="Phobius"/>
    </source>
</evidence>
<gene>
    <name evidence="10" type="ORF">Hsar01_01414</name>
</gene>
<organism evidence="10 11">
    <name type="scientific">Haloferula sargassicola</name>
    <dbReference type="NCBI Taxonomy" id="490096"/>
    <lineage>
        <taxon>Bacteria</taxon>
        <taxon>Pseudomonadati</taxon>
        <taxon>Verrucomicrobiota</taxon>
        <taxon>Verrucomicrobiia</taxon>
        <taxon>Verrucomicrobiales</taxon>
        <taxon>Verrucomicrobiaceae</taxon>
        <taxon>Haloferula</taxon>
    </lineage>
</organism>
<feature type="signal peptide" evidence="6">
    <location>
        <begin position="1"/>
        <end position="16"/>
    </location>
</feature>
<keyword evidence="4 5" id="KW-0472">Membrane</keyword>
<dbReference type="PANTHER" id="PTHR33507:SF3">
    <property type="entry name" value="INNER MEMBRANE PROTEIN YBBJ"/>
    <property type="match status" value="1"/>
</dbReference>
<dbReference type="CDD" id="cd07021">
    <property type="entry name" value="Clp_protease_NfeD_like"/>
    <property type="match status" value="1"/>
</dbReference>
<feature type="chain" id="PRO_5046807432" description="NfeD-like C-terminal domain-containing protein" evidence="6">
    <location>
        <begin position="17"/>
        <end position="482"/>
    </location>
</feature>